<dbReference type="NCBIfam" id="NF005155">
    <property type="entry name" value="PRK06635.1-4"/>
    <property type="match status" value="1"/>
</dbReference>
<dbReference type="GO" id="GO:0009089">
    <property type="term" value="P:lysine biosynthetic process via diaminopimelate"/>
    <property type="evidence" value="ECO:0007669"/>
    <property type="project" value="InterPro"/>
</dbReference>
<evidence type="ECO:0000313" key="21">
    <source>
        <dbReference type="Proteomes" id="UP000636960"/>
    </source>
</evidence>
<evidence type="ECO:0000256" key="9">
    <source>
        <dbReference type="ARBA" id="ARBA00022679"/>
    </source>
</evidence>
<dbReference type="InterPro" id="IPR005260">
    <property type="entry name" value="Asp_kin_monofn"/>
</dbReference>
<evidence type="ECO:0000256" key="7">
    <source>
        <dbReference type="ARBA" id="ARBA00016273"/>
    </source>
</evidence>
<evidence type="ECO:0000313" key="20">
    <source>
        <dbReference type="EMBL" id="GIE97674.1"/>
    </source>
</evidence>
<evidence type="ECO:0000256" key="15">
    <source>
        <dbReference type="ARBA" id="ARBA00047872"/>
    </source>
</evidence>
<feature type="domain" description="Aspartate/glutamate/uridylate kinase" evidence="19">
    <location>
        <begin position="1"/>
        <end position="229"/>
    </location>
</feature>
<dbReference type="AlphaFoldDB" id="A0A919MWP3"/>
<reference evidence="20" key="1">
    <citation type="submission" date="2021-01" db="EMBL/GenBank/DDBJ databases">
        <title>Whole genome shotgun sequence of Actinoplanes rishiriensis NBRC 108556.</title>
        <authorList>
            <person name="Komaki H."/>
            <person name="Tamura T."/>
        </authorList>
    </citation>
    <scope>NUCLEOTIDE SEQUENCE</scope>
    <source>
        <strain evidence="20">NBRC 108556</strain>
    </source>
</reference>
<evidence type="ECO:0000256" key="13">
    <source>
        <dbReference type="ARBA" id="ARBA00022915"/>
    </source>
</evidence>
<keyword evidence="9 17" id="KW-0808">Transferase</keyword>
<comment type="pathway">
    <text evidence="2 18">Amino-acid biosynthesis; L-lysine biosynthesis via DAP pathway; (S)-tetrahydrodipicolinate from L-aspartate: step 1/4.</text>
</comment>
<keyword evidence="21" id="KW-1185">Reference proteome</keyword>
<accession>A0A919MWP3</accession>
<evidence type="ECO:0000256" key="3">
    <source>
        <dbReference type="ARBA" id="ARBA00004986"/>
    </source>
</evidence>
<sequence length="395" mass="41756">MTVVWKFGGTSVGSPEKLRAVARRLVEAHRQGHRVVAVLSAMGDTTDDLVRRAYEVAVRPQPRELDALLSVGEATSCALAAMAVHELGERAISFNGRQAGFHTDDAHGNASLLRMDPQRVAQALDEGFIVLVTGYQGTSSGDDVTTLGRGGSDASAIALAAALGLQQCDIYTDVPGVFTADPRVVPAARRLDRLGHEEMLQLAEAGAQVLQTRAVELAAKHRVDIHVRSTFTAAEGTWIRREATVFEQAHITGVAHRRRDAVYTVRGLSPATVSGALAQRGAAIGSMMPEAGRLRFTAPGAEVQDVVAAVAEAGAVAEVRDDLGSVSVVCPAVGNRPEISARMLAVLERGGIEPQLVTSTPGRVSCHVGTEVVDRAAELLHDEFDLHAEPVGERG</sequence>
<protein>
    <recommendedName>
        <fullName evidence="7 17">Aspartokinase</fullName>
        <ecNumber evidence="6 17">2.7.2.4</ecNumber>
    </recommendedName>
</protein>
<feature type="binding site" evidence="16">
    <location>
        <begin position="172"/>
        <end position="173"/>
    </location>
    <ligand>
        <name>ATP</name>
        <dbReference type="ChEBI" id="CHEBI:30616"/>
    </ligand>
</feature>
<comment type="function">
    <text evidence="1">Catalyzes the phosphorylation of the beta-carboxyl group of aspartic acid with ATP to yield 4-phospho-L-aspartate, which is involved in the branched biosynthetic pathway leading to the biosynthesis of amino acids lysine, threonine, isoleucine and methionine.</text>
</comment>
<gene>
    <name evidence="20" type="ORF">Ari01nite_51390</name>
</gene>
<dbReference type="CDD" id="cd04261">
    <property type="entry name" value="AAK_AKii-LysC-BS"/>
    <property type="match status" value="1"/>
</dbReference>
<dbReference type="FunFam" id="3.40.1160.10:FF:000002">
    <property type="entry name" value="Aspartokinase"/>
    <property type="match status" value="1"/>
</dbReference>
<keyword evidence="12 16" id="KW-0067">ATP-binding</keyword>
<dbReference type="PIRSF" id="PIRSF000726">
    <property type="entry name" value="Asp_kin"/>
    <property type="match status" value="1"/>
</dbReference>
<comment type="similarity">
    <text evidence="5 17">Belongs to the aspartokinase family.</text>
</comment>
<dbReference type="InterPro" id="IPR001341">
    <property type="entry name" value="Asp_kinase"/>
</dbReference>
<evidence type="ECO:0000256" key="6">
    <source>
        <dbReference type="ARBA" id="ARBA00013059"/>
    </source>
</evidence>
<dbReference type="Gene3D" id="3.30.2130.10">
    <property type="entry name" value="VC0802-like"/>
    <property type="match status" value="1"/>
</dbReference>
<dbReference type="PANTHER" id="PTHR21499">
    <property type="entry name" value="ASPARTATE KINASE"/>
    <property type="match status" value="1"/>
</dbReference>
<evidence type="ECO:0000256" key="11">
    <source>
        <dbReference type="ARBA" id="ARBA00022777"/>
    </source>
</evidence>
<dbReference type="GO" id="GO:0005524">
    <property type="term" value="F:ATP binding"/>
    <property type="evidence" value="ECO:0007669"/>
    <property type="project" value="UniProtKB-KW"/>
</dbReference>
<evidence type="ECO:0000256" key="4">
    <source>
        <dbReference type="ARBA" id="ARBA00005139"/>
    </source>
</evidence>
<name>A0A919MWP3_9ACTN</name>
<dbReference type="Gene3D" id="3.40.1160.10">
    <property type="entry name" value="Acetylglutamate kinase-like"/>
    <property type="match status" value="1"/>
</dbReference>
<dbReference type="InterPro" id="IPR036393">
    <property type="entry name" value="AceGlu_kinase-like_sf"/>
</dbReference>
<evidence type="ECO:0000256" key="18">
    <source>
        <dbReference type="RuleBase" id="RU004249"/>
    </source>
</evidence>
<dbReference type="EC" id="2.7.2.4" evidence="6 17"/>
<dbReference type="RefSeq" id="WP_203784713.1">
    <property type="nucleotide sequence ID" value="NZ_BOMV01000057.1"/>
</dbReference>
<dbReference type="SUPFAM" id="SSF55021">
    <property type="entry name" value="ACT-like"/>
    <property type="match status" value="1"/>
</dbReference>
<dbReference type="PROSITE" id="PS00324">
    <property type="entry name" value="ASPARTOKINASE"/>
    <property type="match status" value="1"/>
</dbReference>
<dbReference type="EMBL" id="BOMV01000057">
    <property type="protein sequence ID" value="GIE97674.1"/>
    <property type="molecule type" value="Genomic_DNA"/>
</dbReference>
<dbReference type="PANTHER" id="PTHR21499:SF3">
    <property type="entry name" value="ASPARTOKINASE"/>
    <property type="match status" value="1"/>
</dbReference>
<keyword evidence="8 18" id="KW-0028">Amino-acid biosynthesis</keyword>
<dbReference type="Proteomes" id="UP000636960">
    <property type="component" value="Unassembled WGS sequence"/>
</dbReference>
<keyword evidence="11 17" id="KW-0418">Kinase</keyword>
<keyword evidence="14" id="KW-0457">Lysine biosynthesis</keyword>
<dbReference type="GO" id="GO:0019877">
    <property type="term" value="P:diaminopimelate biosynthetic process"/>
    <property type="evidence" value="ECO:0007669"/>
    <property type="project" value="UniProtKB-KW"/>
</dbReference>
<evidence type="ECO:0000256" key="17">
    <source>
        <dbReference type="RuleBase" id="RU003448"/>
    </source>
</evidence>
<evidence type="ECO:0000256" key="8">
    <source>
        <dbReference type="ARBA" id="ARBA00022605"/>
    </source>
</evidence>
<comment type="pathway">
    <text evidence="4 18">Amino-acid biosynthesis; L-threonine biosynthesis; L-threonine from L-aspartate: step 1/5.</text>
</comment>
<evidence type="ECO:0000256" key="16">
    <source>
        <dbReference type="PIRSR" id="PIRSR000726-1"/>
    </source>
</evidence>
<keyword evidence="13" id="KW-0220">Diaminopimelate biosynthesis</keyword>
<evidence type="ECO:0000256" key="14">
    <source>
        <dbReference type="ARBA" id="ARBA00023154"/>
    </source>
</evidence>
<dbReference type="GO" id="GO:0004072">
    <property type="term" value="F:aspartate kinase activity"/>
    <property type="evidence" value="ECO:0007669"/>
    <property type="project" value="UniProtKB-EC"/>
</dbReference>
<evidence type="ECO:0000256" key="2">
    <source>
        <dbReference type="ARBA" id="ARBA00004766"/>
    </source>
</evidence>
<evidence type="ECO:0000256" key="10">
    <source>
        <dbReference type="ARBA" id="ARBA00022741"/>
    </source>
</evidence>
<comment type="catalytic activity">
    <reaction evidence="15 17">
        <text>L-aspartate + ATP = 4-phospho-L-aspartate + ADP</text>
        <dbReference type="Rhea" id="RHEA:23776"/>
        <dbReference type="ChEBI" id="CHEBI:29991"/>
        <dbReference type="ChEBI" id="CHEBI:30616"/>
        <dbReference type="ChEBI" id="CHEBI:57535"/>
        <dbReference type="ChEBI" id="CHEBI:456216"/>
        <dbReference type="EC" id="2.7.2.4"/>
    </reaction>
</comment>
<feature type="binding site" evidence="16">
    <location>
        <position position="73"/>
    </location>
    <ligand>
        <name>substrate</name>
    </ligand>
</feature>
<feature type="binding site" evidence="16">
    <location>
        <position position="183"/>
    </location>
    <ligand>
        <name>ATP</name>
        <dbReference type="ChEBI" id="CHEBI:30616"/>
    </ligand>
</feature>
<dbReference type="NCBIfam" id="NF005154">
    <property type="entry name" value="PRK06635.1-2"/>
    <property type="match status" value="1"/>
</dbReference>
<dbReference type="InterPro" id="IPR001048">
    <property type="entry name" value="Asp/Glu/Uridylate_kinase"/>
</dbReference>
<comment type="caution">
    <text evidence="20">The sequence shown here is derived from an EMBL/GenBank/DDBJ whole genome shotgun (WGS) entry which is preliminary data.</text>
</comment>
<dbReference type="NCBIfam" id="TIGR00657">
    <property type="entry name" value="asp_kinases"/>
    <property type="match status" value="1"/>
</dbReference>
<feature type="binding site" evidence="16">
    <location>
        <position position="46"/>
    </location>
    <ligand>
        <name>substrate</name>
    </ligand>
</feature>
<dbReference type="SUPFAM" id="SSF53633">
    <property type="entry name" value="Carbamate kinase-like"/>
    <property type="match status" value="1"/>
</dbReference>
<evidence type="ECO:0000256" key="12">
    <source>
        <dbReference type="ARBA" id="ARBA00022840"/>
    </source>
</evidence>
<evidence type="ECO:0000259" key="19">
    <source>
        <dbReference type="Pfam" id="PF00696"/>
    </source>
</evidence>
<evidence type="ECO:0000256" key="1">
    <source>
        <dbReference type="ARBA" id="ARBA00002843"/>
    </source>
</evidence>
<keyword evidence="10 16" id="KW-0547">Nucleotide-binding</keyword>
<dbReference type="GO" id="GO:0005829">
    <property type="term" value="C:cytosol"/>
    <property type="evidence" value="ECO:0007669"/>
    <property type="project" value="TreeGrafter"/>
</dbReference>
<dbReference type="InterPro" id="IPR041740">
    <property type="entry name" value="AKii-LysC-BS"/>
</dbReference>
<organism evidence="20 21">
    <name type="scientific">Paractinoplanes rishiriensis</name>
    <dbReference type="NCBI Taxonomy" id="1050105"/>
    <lineage>
        <taxon>Bacteria</taxon>
        <taxon>Bacillati</taxon>
        <taxon>Actinomycetota</taxon>
        <taxon>Actinomycetes</taxon>
        <taxon>Micromonosporales</taxon>
        <taxon>Micromonosporaceae</taxon>
        <taxon>Paractinoplanes</taxon>
    </lineage>
</organism>
<comment type="pathway">
    <text evidence="3 18">Amino-acid biosynthesis; L-methionine biosynthesis via de novo pathway; L-homoserine from L-aspartate: step 1/3.</text>
</comment>
<dbReference type="InterPro" id="IPR018042">
    <property type="entry name" value="Aspartate_kinase_CS"/>
</dbReference>
<feature type="binding site" evidence="16">
    <location>
        <begin position="6"/>
        <end position="9"/>
    </location>
    <ligand>
        <name>ATP</name>
        <dbReference type="ChEBI" id="CHEBI:30616"/>
    </ligand>
</feature>
<proteinExistence type="inferred from homology"/>
<dbReference type="GO" id="GO:0009090">
    <property type="term" value="P:homoserine biosynthetic process"/>
    <property type="evidence" value="ECO:0007669"/>
    <property type="project" value="TreeGrafter"/>
</dbReference>
<dbReference type="InterPro" id="IPR045865">
    <property type="entry name" value="ACT-like_dom_sf"/>
</dbReference>
<dbReference type="Pfam" id="PF00696">
    <property type="entry name" value="AA_kinase"/>
    <property type="match status" value="1"/>
</dbReference>
<evidence type="ECO:0000256" key="5">
    <source>
        <dbReference type="ARBA" id="ARBA00010122"/>
    </source>
</evidence>